<name>A0ABV5K9H4_9ACTN</name>
<organism evidence="3 4">
    <name type="scientific">Nocardioides plantarum</name>
    <dbReference type="NCBI Taxonomy" id="29299"/>
    <lineage>
        <taxon>Bacteria</taxon>
        <taxon>Bacillati</taxon>
        <taxon>Actinomycetota</taxon>
        <taxon>Actinomycetes</taxon>
        <taxon>Propionibacteriales</taxon>
        <taxon>Nocardioidaceae</taxon>
        <taxon>Nocardioides</taxon>
    </lineage>
</organism>
<sequence>MTSRTRPLPFALLILALVVGALTLLVAPPGGAPPATASPPASQRDDRPLDPPSHRRVDKDDCRRIDPNLVRGACLRYSTAQGSGLTWIGTYRAPDGRIFFCIDYLYDSRLPRRAERVSTAWLVNQLGRRVGDPEVAALNYVVSTWAARGSTGSDDRDAAIALIVREVMGDGTRPGGLVVYPGGLEVGETVRPPVGGIDARTLGLAQSMWRAGSAFRGPWRLRVDLVGTGPVRVGQVRSYRVAVRSAAGRSVPGVRVRWQCWGPTTCPRPVTTGTRTTVVRLRPTDIGRFRVVARVSGPASDAVLYRQRGWSTHGGSTARAAGVQRGWIAQSNTAVASVTASTRVEKAQPAIMTKTSHAVVRPGAAIHDAVAVKNLPPGYRGVVVAELHGPFAKQPGPGDCSRWTRAGRVSKRVTVDGTYDTPSVVVRAVGYYTWVQRLPGDLDTLPVTTPCGLRVETTRVLPRTPRITTVVSDQRAVVGARIHDTVRLRGLAADDTVTVRWRLHGPLAPAAGRSCARLRWSRAAVAGSGSMTVTGSRDRRTPSVVVRRAGCYTYSQEVLATPLTEAATSPPGLATETSLVVRRTPHITTVVSDQRALVGDRIHDTVRLTGLAWNDTVTVRWRLYGPIAPASSRSCAGLRWSGAPVAGSGATRVTGSRVFHTASVLLERPGCYTYSQRAVATATTNEAASPPGLTRESSLVTRPVTPVVPEVPTGRSTSGLAPRAAVVMAAPEASPYVPQRRVEPRWLDSDYRLPASHRAEPRAGRGGTLTVSRVGIRLTVASVGLDGGGAIAVPDQRSRIGWLRTTAAHGDLIGASVLSGHVSGRPGEMGALRGVRRGDVVRWTNPSGRVERFEVRSMRRYPRTRGVPAELFRTNGQRLVHLITCTTPRRMPNGRLHYVDNLVVTAVRLG</sequence>
<dbReference type="Pfam" id="PF04203">
    <property type="entry name" value="Sortase"/>
    <property type="match status" value="1"/>
</dbReference>
<evidence type="ECO:0000256" key="2">
    <source>
        <dbReference type="SAM" id="MobiDB-lite"/>
    </source>
</evidence>
<dbReference type="Gene3D" id="2.40.260.10">
    <property type="entry name" value="Sortase"/>
    <property type="match status" value="1"/>
</dbReference>
<accession>A0ABV5K9H4</accession>
<gene>
    <name evidence="3" type="ORF">ACFFRI_09845</name>
</gene>
<evidence type="ECO:0000313" key="3">
    <source>
        <dbReference type="EMBL" id="MFB9313345.1"/>
    </source>
</evidence>
<protein>
    <submittedName>
        <fullName evidence="3">Sortase domain-bontaining protein</fullName>
    </submittedName>
</protein>
<dbReference type="InterPro" id="IPR005754">
    <property type="entry name" value="Sortase"/>
</dbReference>
<proteinExistence type="predicted"/>
<dbReference type="CDD" id="cd05829">
    <property type="entry name" value="Sortase_F"/>
    <property type="match status" value="1"/>
</dbReference>
<feature type="compositionally biased region" description="Low complexity" evidence="2">
    <location>
        <begin position="31"/>
        <end position="42"/>
    </location>
</feature>
<reference evidence="3 4" key="1">
    <citation type="submission" date="2024-09" db="EMBL/GenBank/DDBJ databases">
        <authorList>
            <person name="Sun Q."/>
            <person name="Mori K."/>
        </authorList>
    </citation>
    <scope>NUCLEOTIDE SEQUENCE [LARGE SCALE GENOMIC DNA]</scope>
    <source>
        <strain evidence="3 4">JCM 9626</strain>
    </source>
</reference>
<evidence type="ECO:0000256" key="1">
    <source>
        <dbReference type="ARBA" id="ARBA00022801"/>
    </source>
</evidence>
<keyword evidence="4" id="KW-1185">Reference proteome</keyword>
<feature type="region of interest" description="Disordered" evidence="2">
    <location>
        <begin position="31"/>
        <end position="60"/>
    </location>
</feature>
<dbReference type="Proteomes" id="UP001589750">
    <property type="component" value="Unassembled WGS sequence"/>
</dbReference>
<evidence type="ECO:0000313" key="4">
    <source>
        <dbReference type="Proteomes" id="UP001589750"/>
    </source>
</evidence>
<dbReference type="RefSeq" id="WP_140008009.1">
    <property type="nucleotide sequence ID" value="NZ_JBHMDG010000012.1"/>
</dbReference>
<comment type="caution">
    <text evidence="3">The sequence shown here is derived from an EMBL/GenBank/DDBJ whole genome shotgun (WGS) entry which is preliminary data.</text>
</comment>
<dbReference type="InterPro" id="IPR023365">
    <property type="entry name" value="Sortase_dom-sf"/>
</dbReference>
<keyword evidence="1" id="KW-0378">Hydrolase</keyword>
<dbReference type="EMBL" id="JBHMDG010000012">
    <property type="protein sequence ID" value="MFB9313345.1"/>
    <property type="molecule type" value="Genomic_DNA"/>
</dbReference>
<dbReference type="InterPro" id="IPR042001">
    <property type="entry name" value="Sortase_F"/>
</dbReference>
<feature type="compositionally biased region" description="Basic and acidic residues" evidence="2">
    <location>
        <begin position="43"/>
        <end position="60"/>
    </location>
</feature>